<accession>A0A0P1ACS6</accession>
<organism evidence="1 2">
    <name type="scientific">Plasmopara halstedii</name>
    <name type="common">Downy mildew of sunflower</name>
    <dbReference type="NCBI Taxonomy" id="4781"/>
    <lineage>
        <taxon>Eukaryota</taxon>
        <taxon>Sar</taxon>
        <taxon>Stramenopiles</taxon>
        <taxon>Oomycota</taxon>
        <taxon>Peronosporomycetes</taxon>
        <taxon>Peronosporales</taxon>
        <taxon>Peronosporaceae</taxon>
        <taxon>Plasmopara</taxon>
    </lineage>
</organism>
<dbReference type="Proteomes" id="UP000054928">
    <property type="component" value="Unassembled WGS sequence"/>
</dbReference>
<protein>
    <submittedName>
        <fullName evidence="1">Uncharacterized protein</fullName>
    </submittedName>
</protein>
<proteinExistence type="predicted"/>
<evidence type="ECO:0000313" key="2">
    <source>
        <dbReference type="Proteomes" id="UP000054928"/>
    </source>
</evidence>
<keyword evidence="2" id="KW-1185">Reference proteome</keyword>
<dbReference type="EMBL" id="CCYD01000322">
    <property type="protein sequence ID" value="CEG38719.1"/>
    <property type="molecule type" value="Genomic_DNA"/>
</dbReference>
<sequence>MNLCFCRVKIFKYNFYLTDKHIKAFLHSRHNTTMRLLMYILFEKLSCSLLKSVFALDIEFQMRATLKGYVEPRYRGCNGVMNGVHSYF</sequence>
<dbReference type="AlphaFoldDB" id="A0A0P1ACS6"/>
<reference evidence="2" key="1">
    <citation type="submission" date="2014-09" db="EMBL/GenBank/DDBJ databases">
        <authorList>
            <person name="Sharma Rahul"/>
            <person name="Thines Marco"/>
        </authorList>
    </citation>
    <scope>NUCLEOTIDE SEQUENCE [LARGE SCALE GENOMIC DNA]</scope>
</reference>
<name>A0A0P1ACS6_PLAHL</name>
<evidence type="ECO:0000313" key="1">
    <source>
        <dbReference type="EMBL" id="CEG38719.1"/>
    </source>
</evidence>
<dbReference type="RefSeq" id="XP_024575088.1">
    <property type="nucleotide sequence ID" value="XM_024724186.2"/>
</dbReference>
<dbReference type="GeneID" id="36410360"/>